<feature type="transmembrane region" description="Helical" evidence="4">
    <location>
        <begin position="20"/>
        <end position="41"/>
    </location>
</feature>
<protein>
    <submittedName>
        <fullName evidence="6">Zmp:0000001020</fullName>
    </submittedName>
</protein>
<dbReference type="PANTHER" id="PTHR25465:SF14">
    <property type="entry name" value="E3 UBIQUITIN-PROTEIN LIGASE TRIM65"/>
    <property type="match status" value="1"/>
</dbReference>
<dbReference type="PROSITE" id="PS50188">
    <property type="entry name" value="B302_SPRY"/>
    <property type="match status" value="1"/>
</dbReference>
<dbReference type="GO" id="GO:0008270">
    <property type="term" value="F:zinc ion binding"/>
    <property type="evidence" value="ECO:0007669"/>
    <property type="project" value="UniProtKB-KW"/>
</dbReference>
<accession>A0A3Q0SFK7</accession>
<dbReference type="Pfam" id="PF13765">
    <property type="entry name" value="PRY"/>
    <property type="match status" value="1"/>
</dbReference>
<keyword evidence="3" id="KW-0862">Zinc</keyword>
<dbReference type="InterPro" id="IPR051051">
    <property type="entry name" value="E3_ubiq-ligase_TRIM/RNF"/>
</dbReference>
<proteinExistence type="predicted"/>
<feature type="domain" description="B30.2/SPRY" evidence="5">
    <location>
        <begin position="125"/>
        <end position="328"/>
    </location>
</feature>
<evidence type="ECO:0000313" key="7">
    <source>
        <dbReference type="Proteomes" id="UP000261340"/>
    </source>
</evidence>
<dbReference type="InterPro" id="IPR043136">
    <property type="entry name" value="B30.2/SPRY_sf"/>
</dbReference>
<dbReference type="SUPFAM" id="SSF49899">
    <property type="entry name" value="Concanavalin A-like lectins/glucanases"/>
    <property type="match status" value="1"/>
</dbReference>
<dbReference type="InterPro" id="IPR003877">
    <property type="entry name" value="SPRY_dom"/>
</dbReference>
<dbReference type="PRINTS" id="PR01407">
    <property type="entry name" value="BUTYPHLNCDUF"/>
</dbReference>
<keyword evidence="4" id="KW-0472">Membrane</keyword>
<dbReference type="InterPro" id="IPR003879">
    <property type="entry name" value="Butyrophylin_SPRY"/>
</dbReference>
<name>A0A3Q0SFK7_AMPCI</name>
<keyword evidence="4" id="KW-0812">Transmembrane</keyword>
<dbReference type="GeneTree" id="ENSGT01070000253760"/>
<dbReference type="Ensembl" id="ENSACIT00000022354.1">
    <property type="protein sequence ID" value="ENSACIP00000021782.1"/>
    <property type="gene ID" value="ENSACIG00000016912.1"/>
</dbReference>
<evidence type="ECO:0000259" key="5">
    <source>
        <dbReference type="PROSITE" id="PS50188"/>
    </source>
</evidence>
<dbReference type="Gene3D" id="2.60.120.920">
    <property type="match status" value="1"/>
</dbReference>
<dbReference type="InterPro" id="IPR032675">
    <property type="entry name" value="LRR_dom_sf"/>
</dbReference>
<dbReference type="InterPro" id="IPR006574">
    <property type="entry name" value="PRY"/>
</dbReference>
<keyword evidence="2" id="KW-0863">Zinc-finger</keyword>
<dbReference type="AlphaFoldDB" id="A0A3Q0SFK7"/>
<evidence type="ECO:0000256" key="2">
    <source>
        <dbReference type="ARBA" id="ARBA00022771"/>
    </source>
</evidence>
<dbReference type="Pfam" id="PF00622">
    <property type="entry name" value="SPRY"/>
    <property type="match status" value="1"/>
</dbReference>
<keyword evidence="7" id="KW-1185">Reference proteome</keyword>
<evidence type="ECO:0000313" key="6">
    <source>
        <dbReference type="Ensembl" id="ENSACIP00000021782.1"/>
    </source>
</evidence>
<dbReference type="Proteomes" id="UP000261340">
    <property type="component" value="Unplaced"/>
</dbReference>
<dbReference type="SMART" id="SM00368">
    <property type="entry name" value="LRR_RI"/>
    <property type="match status" value="2"/>
</dbReference>
<sequence length="366" mass="41605">VDVLDLSEVFATKNKITSGGQVSVFIISFGILSKIFVFLNLNVSDHNIQLRVVPAFCFSKSCFLSRLSRCGITEDGCVSLASALKSNPSHLRELDLSYNHPGVSGVKVLSERLENPKCRLEELNVDHNEEHWVNPQLLSKYACDLTFDPNTVNKNLLLTQYDRKVSYTQEKQPYSDHPERFDQTNQVLCREALTGRCYWEVEWEAFVNIGVAYKSLQRKGHWAIEIDRTNKSWSFNITSSNGYSFRHNLKETFIPVPHIDVQEFPTKTKRLGLFLDWPAGVLSFYLVSDDTKTLIHTFHTTFTEPLYPAFTVYLGSSLTLSSVPKMKMYTVSISGCLVAPYCCLTGKMSFVFPLCILRLNQASHLI</sequence>
<dbReference type="GO" id="GO:0005737">
    <property type="term" value="C:cytoplasm"/>
    <property type="evidence" value="ECO:0007669"/>
    <property type="project" value="UniProtKB-ARBA"/>
</dbReference>
<dbReference type="PANTHER" id="PTHR25465">
    <property type="entry name" value="B-BOX DOMAIN CONTAINING"/>
    <property type="match status" value="1"/>
</dbReference>
<keyword evidence="4" id="KW-1133">Transmembrane helix</keyword>
<reference evidence="6" key="2">
    <citation type="submission" date="2025-09" db="UniProtKB">
        <authorList>
            <consortium name="Ensembl"/>
        </authorList>
    </citation>
    <scope>IDENTIFICATION</scope>
</reference>
<dbReference type="InterPro" id="IPR013320">
    <property type="entry name" value="ConA-like_dom_sf"/>
</dbReference>
<evidence type="ECO:0000256" key="1">
    <source>
        <dbReference type="ARBA" id="ARBA00022723"/>
    </source>
</evidence>
<dbReference type="Gene3D" id="3.80.10.10">
    <property type="entry name" value="Ribonuclease Inhibitor"/>
    <property type="match status" value="1"/>
</dbReference>
<organism evidence="6 7">
    <name type="scientific">Amphilophus citrinellus</name>
    <name type="common">Midas cichlid</name>
    <name type="synonym">Cichlasoma citrinellum</name>
    <dbReference type="NCBI Taxonomy" id="61819"/>
    <lineage>
        <taxon>Eukaryota</taxon>
        <taxon>Metazoa</taxon>
        <taxon>Chordata</taxon>
        <taxon>Craniata</taxon>
        <taxon>Vertebrata</taxon>
        <taxon>Euteleostomi</taxon>
        <taxon>Actinopterygii</taxon>
        <taxon>Neopterygii</taxon>
        <taxon>Teleostei</taxon>
        <taxon>Neoteleostei</taxon>
        <taxon>Acanthomorphata</taxon>
        <taxon>Ovalentaria</taxon>
        <taxon>Cichlomorphae</taxon>
        <taxon>Cichliformes</taxon>
        <taxon>Cichlidae</taxon>
        <taxon>New World cichlids</taxon>
        <taxon>Cichlasomatinae</taxon>
        <taxon>Heroini</taxon>
        <taxon>Amphilophus</taxon>
    </lineage>
</organism>
<keyword evidence="1" id="KW-0479">Metal-binding</keyword>
<reference evidence="6" key="1">
    <citation type="submission" date="2025-08" db="UniProtKB">
        <authorList>
            <consortium name="Ensembl"/>
        </authorList>
    </citation>
    <scope>IDENTIFICATION</scope>
</reference>
<dbReference type="CDD" id="cd16040">
    <property type="entry name" value="SPRY_PRY_SNTX"/>
    <property type="match status" value="1"/>
</dbReference>
<dbReference type="InterPro" id="IPR001870">
    <property type="entry name" value="B30.2/SPRY"/>
</dbReference>
<dbReference type="SUPFAM" id="SSF52047">
    <property type="entry name" value="RNI-like"/>
    <property type="match status" value="1"/>
</dbReference>
<dbReference type="SMART" id="SM00589">
    <property type="entry name" value="PRY"/>
    <property type="match status" value="1"/>
</dbReference>
<evidence type="ECO:0000256" key="4">
    <source>
        <dbReference type="SAM" id="Phobius"/>
    </source>
</evidence>
<dbReference type="SMART" id="SM00449">
    <property type="entry name" value="SPRY"/>
    <property type="match status" value="1"/>
</dbReference>
<evidence type="ECO:0000256" key="3">
    <source>
        <dbReference type="ARBA" id="ARBA00022833"/>
    </source>
</evidence>